<name>F4S6H0_MELLP</name>
<dbReference type="GeneID" id="18931017"/>
<protein>
    <submittedName>
        <fullName evidence="2">Uncharacterized protein</fullName>
    </submittedName>
</protein>
<gene>
    <name evidence="2" type="ORF">MELLADRAFT_68347</name>
</gene>
<dbReference type="HOGENOM" id="CLU_1669774_0_0_1"/>
<evidence type="ECO:0000313" key="3">
    <source>
        <dbReference type="Proteomes" id="UP000001072"/>
    </source>
</evidence>
<reference evidence="3" key="1">
    <citation type="journal article" date="2011" name="Proc. Natl. Acad. Sci. U.S.A.">
        <title>Obligate biotrophy features unraveled by the genomic analysis of rust fungi.</title>
        <authorList>
            <person name="Duplessis S."/>
            <person name="Cuomo C.A."/>
            <person name="Lin Y.-C."/>
            <person name="Aerts A."/>
            <person name="Tisserant E."/>
            <person name="Veneault-Fourrey C."/>
            <person name="Joly D.L."/>
            <person name="Hacquard S."/>
            <person name="Amselem J."/>
            <person name="Cantarel B.L."/>
            <person name="Chiu R."/>
            <person name="Coutinho P.M."/>
            <person name="Feau N."/>
            <person name="Field M."/>
            <person name="Frey P."/>
            <person name="Gelhaye E."/>
            <person name="Goldberg J."/>
            <person name="Grabherr M.G."/>
            <person name="Kodira C.D."/>
            <person name="Kohler A."/>
            <person name="Kuees U."/>
            <person name="Lindquist E.A."/>
            <person name="Lucas S.M."/>
            <person name="Mago R."/>
            <person name="Mauceli E."/>
            <person name="Morin E."/>
            <person name="Murat C."/>
            <person name="Pangilinan J.L."/>
            <person name="Park R."/>
            <person name="Pearson M."/>
            <person name="Quesneville H."/>
            <person name="Rouhier N."/>
            <person name="Sakthikumar S."/>
            <person name="Salamov A.A."/>
            <person name="Schmutz J."/>
            <person name="Selles B."/>
            <person name="Shapiro H."/>
            <person name="Tanguay P."/>
            <person name="Tuskan G.A."/>
            <person name="Henrissat B."/>
            <person name="Van de Peer Y."/>
            <person name="Rouze P."/>
            <person name="Ellis J.G."/>
            <person name="Dodds P.N."/>
            <person name="Schein J.E."/>
            <person name="Zhong S."/>
            <person name="Hamelin R.C."/>
            <person name="Grigoriev I.V."/>
            <person name="Szabo L.J."/>
            <person name="Martin F."/>
        </authorList>
    </citation>
    <scope>NUCLEOTIDE SEQUENCE [LARGE SCALE GENOMIC DNA]</scope>
    <source>
        <strain evidence="3">98AG31 / pathotype 3-4-7</strain>
    </source>
</reference>
<organism evidence="3">
    <name type="scientific">Melampsora larici-populina (strain 98AG31 / pathotype 3-4-7)</name>
    <name type="common">Poplar leaf rust fungus</name>
    <dbReference type="NCBI Taxonomy" id="747676"/>
    <lineage>
        <taxon>Eukaryota</taxon>
        <taxon>Fungi</taxon>
        <taxon>Dikarya</taxon>
        <taxon>Basidiomycota</taxon>
        <taxon>Pucciniomycotina</taxon>
        <taxon>Pucciniomycetes</taxon>
        <taxon>Pucciniales</taxon>
        <taxon>Melampsoraceae</taxon>
        <taxon>Melampsora</taxon>
    </lineage>
</organism>
<dbReference type="RefSeq" id="XP_007416975.1">
    <property type="nucleotide sequence ID" value="XM_007416913.1"/>
</dbReference>
<dbReference type="InParanoid" id="F4S6H0"/>
<evidence type="ECO:0000313" key="2">
    <source>
        <dbReference type="EMBL" id="EGF99689.1"/>
    </source>
</evidence>
<dbReference type="KEGG" id="mlr:MELLADRAFT_68347"/>
<proteinExistence type="predicted"/>
<dbReference type="VEuPathDB" id="FungiDB:MELLADRAFT_68347"/>
<sequence length="158" mass="17791">MEVKIYKSPSDSTEEGYDSCFVEFDDSLVEDSEASFSPSSSPNTKILSSDGHHQQVEDLKQSIKVLERDPETLIAQVIGLKHSSKLLKQEMIKQIRDYIREHSAYFRAAKTTVISQLKKQEEILSCLTENHQMEGDGLDVLLKDVGKPSLEKSSTLTK</sequence>
<evidence type="ECO:0000256" key="1">
    <source>
        <dbReference type="SAM" id="MobiDB-lite"/>
    </source>
</evidence>
<feature type="region of interest" description="Disordered" evidence="1">
    <location>
        <begin position="32"/>
        <end position="54"/>
    </location>
</feature>
<keyword evidence="3" id="KW-1185">Reference proteome</keyword>
<accession>F4S6H0</accession>
<dbReference type="AlphaFoldDB" id="F4S6H0"/>
<dbReference type="EMBL" id="GL883155">
    <property type="protein sequence ID" value="EGF99689.1"/>
    <property type="molecule type" value="Genomic_DNA"/>
</dbReference>
<dbReference type="Proteomes" id="UP000001072">
    <property type="component" value="Unassembled WGS sequence"/>
</dbReference>